<evidence type="ECO:0000259" key="7">
    <source>
        <dbReference type="PROSITE" id="PS50865"/>
    </source>
</evidence>
<gene>
    <name evidence="8" type="ORF">COHA_003892</name>
</gene>
<dbReference type="PROSITE" id="PS50865">
    <property type="entry name" value="ZF_MYND_2"/>
    <property type="match status" value="1"/>
</dbReference>
<evidence type="ECO:0000256" key="1">
    <source>
        <dbReference type="ARBA" id="ARBA00022723"/>
    </source>
</evidence>
<comment type="caution">
    <text evidence="8">The sequence shown here is derived from an EMBL/GenBank/DDBJ whole genome shotgun (WGS) entry which is preliminary data.</text>
</comment>
<feature type="compositionally biased region" description="Low complexity" evidence="5">
    <location>
        <begin position="1344"/>
        <end position="1375"/>
    </location>
</feature>
<evidence type="ECO:0000256" key="4">
    <source>
        <dbReference type="PROSITE-ProRule" id="PRU00134"/>
    </source>
</evidence>
<sequence>MHFTNNHMHFTTSMAGAIWAAAAAAAAGATCAAWARQGFPCGAARYAPYGTAISSDVLERLRQLTARVKAGLGDAGPASVLAAEAEELLRDVEALQGALNPGELQEAIHEVDLCIVTTPHAGTPAGVTTNADAAQPLLWHFIATCRLGATCKGSSLALALLETGPAGGWERAAAQLLQAQLQAARLCLISGAHVAFNSGALPPQRLADWLAAMAALLSRLQVAPGDAAVKGVLEQVQLCHLPAVCEALFFSNAYEALHPAMMSGPFPGQLLAQLAPALSLLSVLLALPEDRRPPGITWASVRPLASVFYFAPLADAEQRWFAAATSGERLTLLAGAARLMAQLPIDEQPPGLPGGPAEHSATAISLCMCLGLLCKESLAPGPRLALGLAQRRRLVPALLAAIAQLPGMLQLMAAGLDVPEPTVEPYSCQLRFPPYYSCYCAAVSAISSMAGLLHDWMDEDASWCGGDEEQPAPPTLVQDTREALPWACAATAALRCGPALAAIDRRLEQLPAGRPYVPPEVLSPGQILQELALLAARTIVPLPAKASQAALPPARGCTDPSDAQAAVWELHTAGCRFIHWCVADGWCNLNASHAGNQLVHVLSETLRAQSELHRMEQVRARQTSNAGSGSGSGSSVTARTCRALEAMCAAHWPALQALSACCNLERHAGLQGCSKLAVSLVICMGKGPPNLAADADLQRMFGCMLSCVLQVPSCSWGYHSLMFLTAEYAPRLAALLVTSGHLEEMTEAVEGLDPSLVPAMPLAFAPGVWNIVADALWEEAVELLKGPSLDPATWEALRAAAATLQAMLRQPLDDKGPRSQQLQIMKDLSELLQQVWQLPEQQEAARLETAQAAAARSCAYLRCANLGGGGGPAAGQGSGSSKCSACRVAWYCGEGCSHADWRGPTGHRKTCKALGAAKGVDKRTLLLGAAGAGMLALGFGLSQSMLMSMQGSKDEAELAYRASQLGIPGVGAPMRPIINRQTLQAEALVVQAPDGRQFTATVDPQRPSRLLLQDTASRAVYALQTKVDRVNINNAAAMRVLFGDERWVGQLQQLRRTTLLSITGLAWGPGALLDSLRGEAALWQQEAELYSRKASEALSSQLGEAAPSSSNSSISSLRLDPGLAAALLAAPLAALRQQPGPAAGGKLPVPEVQLPRLDEQRYQQDFESLLAQELPYFQQAAACGHCGSTAGAAALTDAAWFDFQSYIQYKALGRQLGAALRPAPTNGGGSSSTTLSGWERMHASSPEMQLRAAEQAWLASGQRQPLFGPGSIGAGGGGTQEQLLAAAAAAYQATGQTLPSRDGSGGGGAPQLTAADALRLAVGAAVLEYIMADLEQISRGGGSSDNATSSSSSSTDGSSGSAGSGSAAERAQQAQRDLAALRNTGPELDGIRQGAQALLRYFVDRGYAASAPVAFFGASKNEERDFVAATLQAWLRRCGVASTSLKRYASYSEPELVANQWTLRRVAPLPEGYEWQKYQEWAPDFCPLADEACY</sequence>
<evidence type="ECO:0000313" key="8">
    <source>
        <dbReference type="EMBL" id="KAI7842251.1"/>
    </source>
</evidence>
<feature type="signal peptide" evidence="6">
    <location>
        <begin position="1"/>
        <end position="25"/>
    </location>
</feature>
<organism evidence="8 9">
    <name type="scientific">Chlorella ohadii</name>
    <dbReference type="NCBI Taxonomy" id="2649997"/>
    <lineage>
        <taxon>Eukaryota</taxon>
        <taxon>Viridiplantae</taxon>
        <taxon>Chlorophyta</taxon>
        <taxon>core chlorophytes</taxon>
        <taxon>Trebouxiophyceae</taxon>
        <taxon>Chlorellales</taxon>
        <taxon>Chlorellaceae</taxon>
        <taxon>Chlorella clade</taxon>
        <taxon>Chlorella</taxon>
    </lineage>
</organism>
<protein>
    <recommendedName>
        <fullName evidence="7">MYND-type domain-containing protein</fullName>
    </recommendedName>
</protein>
<evidence type="ECO:0000256" key="2">
    <source>
        <dbReference type="ARBA" id="ARBA00022771"/>
    </source>
</evidence>
<feature type="region of interest" description="Disordered" evidence="5">
    <location>
        <begin position="1338"/>
        <end position="1375"/>
    </location>
</feature>
<feature type="region of interest" description="Disordered" evidence="5">
    <location>
        <begin position="614"/>
        <end position="635"/>
    </location>
</feature>
<dbReference type="Pfam" id="PF01753">
    <property type="entry name" value="zf-MYND"/>
    <property type="match status" value="1"/>
</dbReference>
<accession>A0AAD5DU09</accession>
<proteinExistence type="predicted"/>
<reference evidence="8" key="1">
    <citation type="submission" date="2020-11" db="EMBL/GenBank/DDBJ databases">
        <title>Chlorella ohadii genome sequencing and assembly.</title>
        <authorList>
            <person name="Murik O."/>
            <person name="Treves H."/>
            <person name="Kedem I."/>
            <person name="Shotland Y."/>
            <person name="Kaplan A."/>
        </authorList>
    </citation>
    <scope>NUCLEOTIDE SEQUENCE</scope>
    <source>
        <strain evidence="8">1</strain>
    </source>
</reference>
<dbReference type="InterPro" id="IPR002893">
    <property type="entry name" value="Znf_MYND"/>
</dbReference>
<feature type="domain" description="MYND-type" evidence="7">
    <location>
        <begin position="863"/>
        <end position="911"/>
    </location>
</feature>
<keyword evidence="9" id="KW-1185">Reference proteome</keyword>
<keyword evidence="1" id="KW-0479">Metal-binding</keyword>
<evidence type="ECO:0000256" key="6">
    <source>
        <dbReference type="SAM" id="SignalP"/>
    </source>
</evidence>
<dbReference type="Proteomes" id="UP001205105">
    <property type="component" value="Unassembled WGS sequence"/>
</dbReference>
<keyword evidence="6" id="KW-0732">Signal</keyword>
<dbReference type="SUPFAM" id="SSF144232">
    <property type="entry name" value="HIT/MYND zinc finger-like"/>
    <property type="match status" value="1"/>
</dbReference>
<evidence type="ECO:0000256" key="3">
    <source>
        <dbReference type="ARBA" id="ARBA00022833"/>
    </source>
</evidence>
<evidence type="ECO:0000256" key="5">
    <source>
        <dbReference type="SAM" id="MobiDB-lite"/>
    </source>
</evidence>
<dbReference type="Gene3D" id="6.10.140.2220">
    <property type="match status" value="1"/>
</dbReference>
<dbReference type="EMBL" id="JADXDR010000053">
    <property type="protein sequence ID" value="KAI7842251.1"/>
    <property type="molecule type" value="Genomic_DNA"/>
</dbReference>
<name>A0AAD5DU09_9CHLO</name>
<feature type="chain" id="PRO_5042166681" description="MYND-type domain-containing protein" evidence="6">
    <location>
        <begin position="26"/>
        <end position="1494"/>
    </location>
</feature>
<evidence type="ECO:0000313" key="9">
    <source>
        <dbReference type="Proteomes" id="UP001205105"/>
    </source>
</evidence>
<dbReference type="GO" id="GO:0008270">
    <property type="term" value="F:zinc ion binding"/>
    <property type="evidence" value="ECO:0007669"/>
    <property type="project" value="UniProtKB-KW"/>
</dbReference>
<keyword evidence="3" id="KW-0862">Zinc</keyword>
<keyword evidence="2 4" id="KW-0863">Zinc-finger</keyword>